<dbReference type="GO" id="GO:0016757">
    <property type="term" value="F:glycosyltransferase activity"/>
    <property type="evidence" value="ECO:0007669"/>
    <property type="project" value="UniProtKB-KW"/>
</dbReference>
<dbReference type="AlphaFoldDB" id="V6S332"/>
<dbReference type="Pfam" id="PF13692">
    <property type="entry name" value="Glyco_trans_1_4"/>
    <property type="match status" value="1"/>
</dbReference>
<comment type="caution">
    <text evidence="3">The sequence shown here is derived from an EMBL/GenBank/DDBJ whole genome shotgun (WGS) entry which is preliminary data.</text>
</comment>
<dbReference type="EMBL" id="VLKQ01000007">
    <property type="protein sequence ID" value="TWI12161.1"/>
    <property type="molecule type" value="Genomic_DNA"/>
</dbReference>
<keyword evidence="1" id="KW-0328">Glycosyltransferase</keyword>
<accession>V6S332</accession>
<name>V6S332_9FLAO</name>
<dbReference type="Proteomes" id="UP000319848">
    <property type="component" value="Unassembled WGS sequence"/>
</dbReference>
<dbReference type="STRING" id="1341154.FCR2A7T_11340"/>
<reference evidence="3 4" key="1">
    <citation type="journal article" date="2015" name="Stand. Genomic Sci.">
        <title>Genomic Encyclopedia of Bacterial and Archaeal Type Strains, Phase III: the genomes of soil and plant-associated and newly described type strains.</title>
        <authorList>
            <person name="Whitman W.B."/>
            <person name="Woyke T."/>
            <person name="Klenk H.P."/>
            <person name="Zhou Y."/>
            <person name="Lilburn T.G."/>
            <person name="Beck B.J."/>
            <person name="De Vos P."/>
            <person name="Vandamme P."/>
            <person name="Eisen J.A."/>
            <person name="Garrity G."/>
            <person name="Hugenholtz P."/>
            <person name="Kyrpides N.C."/>
        </authorList>
    </citation>
    <scope>NUCLEOTIDE SEQUENCE [LARGE SCALE GENOMIC DNA]</scope>
    <source>
        <strain evidence="3 4">CGMCC 1.7270</strain>
    </source>
</reference>
<keyword evidence="4" id="KW-1185">Reference proteome</keyword>
<sequence>MTNKPQNILFITWDGPQTSYMEGLFLPIFNEINKHTTNFNFHVLQFTWSDAVKIQQIQKAANDLGIHYTAAPIYRKPIAVLGSLWSVFKGVSILRKYIRKHKIDIVMPRSTMPAVMVNRLKTEKVKVLFDADGLPLEERVDFSGLSKTSKQYLWLKSEETKLLTTANGVITRSQKAIDIHLKTIGENYRDKFFVVFNGRNVNFFQPNYAVKSKKREALGFTDEDVVFVYCGSLGPQYGWEEMMAVFSQYHSENKQSKFLILTGNIQFANERIPEPLKNDIKVLSVPFAEVPDYLNVADVAFAIRKPTFSMQGVAPIKLGEYLLMGLPTIASAGIGDTEVVFEQLEECFLYQHQDENAIAKAVAFLSRMKTGDKTKIRSVGLHYFSLENSALSYIKALEKL</sequence>
<dbReference type="SUPFAM" id="SSF53756">
    <property type="entry name" value="UDP-Glycosyltransferase/glycogen phosphorylase"/>
    <property type="match status" value="1"/>
</dbReference>
<evidence type="ECO:0000256" key="1">
    <source>
        <dbReference type="ARBA" id="ARBA00022676"/>
    </source>
</evidence>
<evidence type="ECO:0000256" key="2">
    <source>
        <dbReference type="ARBA" id="ARBA00022679"/>
    </source>
</evidence>
<dbReference type="OrthoDB" id="1220440at2"/>
<evidence type="ECO:0000313" key="4">
    <source>
        <dbReference type="Proteomes" id="UP000319848"/>
    </source>
</evidence>
<proteinExistence type="predicted"/>
<dbReference type="PANTHER" id="PTHR12526">
    <property type="entry name" value="GLYCOSYLTRANSFERASE"/>
    <property type="match status" value="1"/>
</dbReference>
<dbReference type="Gene3D" id="3.40.50.2000">
    <property type="entry name" value="Glycogen Phosphorylase B"/>
    <property type="match status" value="2"/>
</dbReference>
<gene>
    <name evidence="3" type="ORF">IP98_01735</name>
</gene>
<organism evidence="3 4">
    <name type="scientific">Flavobacterium cauense R2A-7</name>
    <dbReference type="NCBI Taxonomy" id="1341154"/>
    <lineage>
        <taxon>Bacteria</taxon>
        <taxon>Pseudomonadati</taxon>
        <taxon>Bacteroidota</taxon>
        <taxon>Flavobacteriia</taxon>
        <taxon>Flavobacteriales</taxon>
        <taxon>Flavobacteriaceae</taxon>
        <taxon>Flavobacterium</taxon>
    </lineage>
</organism>
<dbReference type="RefSeq" id="WP_023570291.1">
    <property type="nucleotide sequence ID" value="NZ_AVBI01000012.1"/>
</dbReference>
<evidence type="ECO:0000313" key="3">
    <source>
        <dbReference type="EMBL" id="TWI12161.1"/>
    </source>
</evidence>
<keyword evidence="2 3" id="KW-0808">Transferase</keyword>
<dbReference type="PANTHER" id="PTHR12526:SF629">
    <property type="entry name" value="TEICHURONIC ACID BIOSYNTHESIS GLYCOSYLTRANSFERASE TUAH-RELATED"/>
    <property type="match status" value="1"/>
</dbReference>
<protein>
    <submittedName>
        <fullName evidence="3">Glycosyltransferase involved in cell wall biosynthesis</fullName>
    </submittedName>
</protein>